<name>A0A314KPT4_NICAT</name>
<keyword evidence="3" id="KW-1185">Reference proteome</keyword>
<dbReference type="Proteomes" id="UP000187609">
    <property type="component" value="Unassembled WGS sequence"/>
</dbReference>
<proteinExistence type="predicted"/>
<comment type="caution">
    <text evidence="2">The sequence shown here is derived from an EMBL/GenBank/DDBJ whole genome shotgun (WGS) entry which is preliminary data.</text>
</comment>
<sequence>MDLSTNCFFVCRDVVFKEHIFPFANSPSQVPVAGEHTKTEMFATEPLSNTDLQPERTANNSSEEATKPRCHDAGRNENEAAAENVHSEQHLPIIVGDGNTEECAQDEQQLSAVAEDNSIDMSKAEAAASSLDGVRLMAPGQQQSTLQNEIRRYKRTSKEPLWLQDYVTTKGNQGS</sequence>
<feature type="region of interest" description="Disordered" evidence="1">
    <location>
        <begin position="44"/>
        <end position="89"/>
    </location>
</feature>
<evidence type="ECO:0000313" key="3">
    <source>
        <dbReference type="Proteomes" id="UP000187609"/>
    </source>
</evidence>
<evidence type="ECO:0000256" key="1">
    <source>
        <dbReference type="SAM" id="MobiDB-lite"/>
    </source>
</evidence>
<evidence type="ECO:0000313" key="2">
    <source>
        <dbReference type="EMBL" id="OIT31451.1"/>
    </source>
</evidence>
<organism evidence="2 3">
    <name type="scientific">Nicotiana attenuata</name>
    <name type="common">Coyote tobacco</name>
    <dbReference type="NCBI Taxonomy" id="49451"/>
    <lineage>
        <taxon>Eukaryota</taxon>
        <taxon>Viridiplantae</taxon>
        <taxon>Streptophyta</taxon>
        <taxon>Embryophyta</taxon>
        <taxon>Tracheophyta</taxon>
        <taxon>Spermatophyta</taxon>
        <taxon>Magnoliopsida</taxon>
        <taxon>eudicotyledons</taxon>
        <taxon>Gunneridae</taxon>
        <taxon>Pentapetalae</taxon>
        <taxon>asterids</taxon>
        <taxon>lamiids</taxon>
        <taxon>Solanales</taxon>
        <taxon>Solanaceae</taxon>
        <taxon>Nicotianoideae</taxon>
        <taxon>Nicotianeae</taxon>
        <taxon>Nicotiana</taxon>
    </lineage>
</organism>
<gene>
    <name evidence="2" type="ORF">A4A49_55869</name>
</gene>
<feature type="compositionally biased region" description="Polar residues" evidence="1">
    <location>
        <begin position="46"/>
        <end position="63"/>
    </location>
</feature>
<protein>
    <submittedName>
        <fullName evidence="2">Uncharacterized protein</fullName>
    </submittedName>
</protein>
<feature type="compositionally biased region" description="Basic and acidic residues" evidence="1">
    <location>
        <begin position="64"/>
        <end position="78"/>
    </location>
</feature>
<dbReference type="Gramene" id="OIT31451">
    <property type="protein sequence ID" value="OIT31451"/>
    <property type="gene ID" value="A4A49_55869"/>
</dbReference>
<accession>A0A314KPT4</accession>
<feature type="non-terminal residue" evidence="2">
    <location>
        <position position="175"/>
    </location>
</feature>
<reference evidence="2" key="1">
    <citation type="submission" date="2016-11" db="EMBL/GenBank/DDBJ databases">
        <title>The genome of Nicotiana attenuata.</title>
        <authorList>
            <person name="Xu S."/>
            <person name="Brockmoeller T."/>
            <person name="Gaquerel E."/>
            <person name="Navarro A."/>
            <person name="Kuhl H."/>
            <person name="Gase K."/>
            <person name="Ling Z."/>
            <person name="Zhou W."/>
            <person name="Kreitzer C."/>
            <person name="Stanke M."/>
            <person name="Tang H."/>
            <person name="Lyons E."/>
            <person name="Pandey P."/>
            <person name="Pandey S.P."/>
            <person name="Timmermann B."/>
            <person name="Baldwin I.T."/>
        </authorList>
    </citation>
    <scope>NUCLEOTIDE SEQUENCE [LARGE SCALE GENOMIC DNA]</scope>
    <source>
        <strain evidence="2">UT</strain>
    </source>
</reference>
<dbReference type="EMBL" id="MJEQ01001269">
    <property type="protein sequence ID" value="OIT31451.1"/>
    <property type="molecule type" value="Genomic_DNA"/>
</dbReference>
<dbReference type="AlphaFoldDB" id="A0A314KPT4"/>